<gene>
    <name evidence="10" type="ORF">F8388_019324</name>
    <name evidence="9" type="ORF">G4B88_018105</name>
</gene>
<evidence type="ECO:0000256" key="7">
    <source>
        <dbReference type="SAM" id="Phobius"/>
    </source>
</evidence>
<keyword evidence="7" id="KW-0812">Transmembrane</keyword>
<feature type="region of interest" description="Disordered" evidence="6">
    <location>
        <begin position="123"/>
        <end position="175"/>
    </location>
</feature>
<feature type="domain" description="Phytocyanin" evidence="8">
    <location>
        <begin position="26"/>
        <end position="124"/>
    </location>
</feature>
<keyword evidence="7" id="KW-0472">Membrane</keyword>
<protein>
    <recommendedName>
        <fullName evidence="8">Phytocyanin domain-containing protein</fullName>
    </recommendedName>
</protein>
<keyword evidence="3" id="KW-0249">Electron transport</keyword>
<dbReference type="EMBL" id="JAATIQ010000183">
    <property type="protein sequence ID" value="KAF4372940.1"/>
    <property type="molecule type" value="Genomic_DNA"/>
</dbReference>
<dbReference type="SUPFAM" id="SSF49503">
    <property type="entry name" value="Cupredoxins"/>
    <property type="match status" value="1"/>
</dbReference>
<dbReference type="Proteomes" id="UP000525078">
    <property type="component" value="Unassembled WGS sequence"/>
</dbReference>
<keyword evidence="7" id="KW-1133">Transmembrane helix</keyword>
<dbReference type="GO" id="GO:0009055">
    <property type="term" value="F:electron transfer activity"/>
    <property type="evidence" value="ECO:0007669"/>
    <property type="project" value="InterPro"/>
</dbReference>
<dbReference type="GO" id="GO:0005886">
    <property type="term" value="C:plasma membrane"/>
    <property type="evidence" value="ECO:0007669"/>
    <property type="project" value="TreeGrafter"/>
</dbReference>
<accession>A0A7J6FSY8</accession>
<dbReference type="Pfam" id="PF02298">
    <property type="entry name" value="Cu_bind_like"/>
    <property type="match status" value="1"/>
</dbReference>
<dbReference type="OrthoDB" id="206968at2759"/>
<keyword evidence="5" id="KW-0325">Glycoprotein</keyword>
<dbReference type="GO" id="GO:0046872">
    <property type="term" value="F:metal ion binding"/>
    <property type="evidence" value="ECO:0007669"/>
    <property type="project" value="UniProtKB-KW"/>
</dbReference>
<reference evidence="11 12" key="1">
    <citation type="journal article" date="2020" name="bioRxiv">
        <title>Sequence and annotation of 42 cannabis genomes reveals extensive copy number variation in cannabinoid synthesis and pathogen resistance genes.</title>
        <authorList>
            <person name="Mckernan K.J."/>
            <person name="Helbert Y."/>
            <person name="Kane L.T."/>
            <person name="Ebling H."/>
            <person name="Zhang L."/>
            <person name="Liu B."/>
            <person name="Eaton Z."/>
            <person name="Mclaughlin S."/>
            <person name="Kingan S."/>
            <person name="Baybayan P."/>
            <person name="Concepcion G."/>
            <person name="Jordan M."/>
            <person name="Riva A."/>
            <person name="Barbazuk W."/>
            <person name="Harkins T."/>
        </authorList>
    </citation>
    <scope>NUCLEOTIDE SEQUENCE [LARGE SCALE GENOMIC DNA]</scope>
    <source>
        <strain evidence="11 12">cv. Jamaican Lion 4</strain>
        <strain evidence="9">Father</strain>
        <strain evidence="10">Mother</strain>
        <tissue evidence="9">Leaf</tissue>
    </source>
</reference>
<evidence type="ECO:0000256" key="3">
    <source>
        <dbReference type="ARBA" id="ARBA00022982"/>
    </source>
</evidence>
<dbReference type="AlphaFoldDB" id="A0A7J6FSY8"/>
<name>A0A7J6FSY8_CANSA</name>
<keyword evidence="12" id="KW-1185">Reference proteome</keyword>
<comment type="caution">
    <text evidence="9">The sequence shown here is derived from an EMBL/GenBank/DDBJ whole genome shotgun (WGS) entry which is preliminary data.</text>
</comment>
<evidence type="ECO:0000313" key="11">
    <source>
        <dbReference type="Proteomes" id="UP000525078"/>
    </source>
</evidence>
<evidence type="ECO:0000256" key="6">
    <source>
        <dbReference type="SAM" id="MobiDB-lite"/>
    </source>
</evidence>
<keyword evidence="4" id="KW-0186">Copper</keyword>
<proteinExistence type="predicted"/>
<dbReference type="FunFam" id="2.60.40.420:FF:000003">
    <property type="entry name" value="Blue copper"/>
    <property type="match status" value="1"/>
</dbReference>
<dbReference type="PANTHER" id="PTHR33021">
    <property type="entry name" value="BLUE COPPER PROTEIN"/>
    <property type="match status" value="1"/>
</dbReference>
<evidence type="ECO:0000256" key="5">
    <source>
        <dbReference type="ARBA" id="ARBA00023180"/>
    </source>
</evidence>
<dbReference type="InterPro" id="IPR003245">
    <property type="entry name" value="Phytocyanin_dom"/>
</dbReference>
<sequence>MANTSLEIGLLIVLVIYMVMPISSATVYTVGDTSGWAMGVDYTTWTSDKTFLVGDSLVFNYGSSHTVDEVSSSDYSSCTVGNAITSDNTGTTTISLKTTGTHYFICGVMGHCGNGMKLAVTVKSGGGSSSTTTPSSSSSSSGGGGGTSSTTSTPGVRTPTSSSSHDNSPADSSTGPSTVLVNMFGTTVVAVFCCLFIIGLVH</sequence>
<keyword evidence="1" id="KW-0813">Transport</keyword>
<evidence type="ECO:0000256" key="1">
    <source>
        <dbReference type="ARBA" id="ARBA00022448"/>
    </source>
</evidence>
<feature type="compositionally biased region" description="Low complexity" evidence="6">
    <location>
        <begin position="148"/>
        <end position="174"/>
    </location>
</feature>
<feature type="transmembrane region" description="Helical" evidence="7">
    <location>
        <begin position="6"/>
        <end position="28"/>
    </location>
</feature>
<evidence type="ECO:0000313" key="12">
    <source>
        <dbReference type="Proteomes" id="UP000583929"/>
    </source>
</evidence>
<evidence type="ECO:0000256" key="2">
    <source>
        <dbReference type="ARBA" id="ARBA00022723"/>
    </source>
</evidence>
<dbReference type="Gene3D" id="2.60.40.420">
    <property type="entry name" value="Cupredoxins - blue copper proteins"/>
    <property type="match status" value="1"/>
</dbReference>
<dbReference type="EMBL" id="JAATIP010000101">
    <property type="protein sequence ID" value="KAF4373142.1"/>
    <property type="molecule type" value="Genomic_DNA"/>
</dbReference>
<dbReference type="Proteomes" id="UP000583929">
    <property type="component" value="Unassembled WGS sequence"/>
</dbReference>
<dbReference type="InterPro" id="IPR008972">
    <property type="entry name" value="Cupredoxin"/>
</dbReference>
<dbReference type="PROSITE" id="PS51485">
    <property type="entry name" value="PHYTOCYANIN"/>
    <property type="match status" value="1"/>
</dbReference>
<dbReference type="CDD" id="cd04216">
    <property type="entry name" value="Phytocyanin"/>
    <property type="match status" value="1"/>
</dbReference>
<evidence type="ECO:0000313" key="9">
    <source>
        <dbReference type="EMBL" id="KAF4372940.1"/>
    </source>
</evidence>
<evidence type="ECO:0000313" key="10">
    <source>
        <dbReference type="EMBL" id="KAF4373142.1"/>
    </source>
</evidence>
<feature type="compositionally biased region" description="Low complexity" evidence="6">
    <location>
        <begin position="129"/>
        <end position="140"/>
    </location>
</feature>
<dbReference type="PANTHER" id="PTHR33021:SF193">
    <property type="entry name" value="OS06G0218600 PROTEIN"/>
    <property type="match status" value="1"/>
</dbReference>
<evidence type="ECO:0000256" key="4">
    <source>
        <dbReference type="ARBA" id="ARBA00023008"/>
    </source>
</evidence>
<evidence type="ECO:0000259" key="8">
    <source>
        <dbReference type="PROSITE" id="PS51485"/>
    </source>
</evidence>
<feature type="transmembrane region" description="Helical" evidence="7">
    <location>
        <begin position="179"/>
        <end position="201"/>
    </location>
</feature>
<keyword evidence="2" id="KW-0479">Metal-binding</keyword>
<organism evidence="9 12">
    <name type="scientific">Cannabis sativa</name>
    <name type="common">Hemp</name>
    <name type="synonym">Marijuana</name>
    <dbReference type="NCBI Taxonomy" id="3483"/>
    <lineage>
        <taxon>Eukaryota</taxon>
        <taxon>Viridiplantae</taxon>
        <taxon>Streptophyta</taxon>
        <taxon>Embryophyta</taxon>
        <taxon>Tracheophyta</taxon>
        <taxon>Spermatophyta</taxon>
        <taxon>Magnoliopsida</taxon>
        <taxon>eudicotyledons</taxon>
        <taxon>Gunneridae</taxon>
        <taxon>Pentapetalae</taxon>
        <taxon>rosids</taxon>
        <taxon>fabids</taxon>
        <taxon>Rosales</taxon>
        <taxon>Cannabaceae</taxon>
        <taxon>Cannabis</taxon>
    </lineage>
</organism>
<dbReference type="InterPro" id="IPR039391">
    <property type="entry name" value="Phytocyanin-like"/>
</dbReference>